<feature type="non-terminal residue" evidence="1">
    <location>
        <position position="337"/>
    </location>
</feature>
<gene>
    <name evidence="1" type="ORF">RPERSI_LOCUS24909</name>
</gene>
<organism evidence="1 2">
    <name type="scientific">Racocetra persica</name>
    <dbReference type="NCBI Taxonomy" id="160502"/>
    <lineage>
        <taxon>Eukaryota</taxon>
        <taxon>Fungi</taxon>
        <taxon>Fungi incertae sedis</taxon>
        <taxon>Mucoromycota</taxon>
        <taxon>Glomeromycotina</taxon>
        <taxon>Glomeromycetes</taxon>
        <taxon>Diversisporales</taxon>
        <taxon>Gigasporaceae</taxon>
        <taxon>Racocetra</taxon>
    </lineage>
</organism>
<dbReference type="Proteomes" id="UP000789920">
    <property type="component" value="Unassembled WGS sequence"/>
</dbReference>
<proteinExistence type="predicted"/>
<reference evidence="1" key="1">
    <citation type="submission" date="2021-06" db="EMBL/GenBank/DDBJ databases">
        <authorList>
            <person name="Kallberg Y."/>
            <person name="Tangrot J."/>
            <person name="Rosling A."/>
        </authorList>
    </citation>
    <scope>NUCLEOTIDE SEQUENCE</scope>
    <source>
        <strain evidence="1">MA461A</strain>
    </source>
</reference>
<comment type="caution">
    <text evidence="1">The sequence shown here is derived from an EMBL/GenBank/DDBJ whole genome shotgun (WGS) entry which is preliminary data.</text>
</comment>
<protein>
    <submittedName>
        <fullName evidence="1">21216_t:CDS:1</fullName>
    </submittedName>
</protein>
<accession>A0ACA9RYU5</accession>
<feature type="non-terminal residue" evidence="1">
    <location>
        <position position="1"/>
    </location>
</feature>
<evidence type="ECO:0000313" key="2">
    <source>
        <dbReference type="Proteomes" id="UP000789920"/>
    </source>
</evidence>
<name>A0ACA9RYU5_9GLOM</name>
<evidence type="ECO:0000313" key="1">
    <source>
        <dbReference type="EMBL" id="CAG8818437.1"/>
    </source>
</evidence>
<keyword evidence="2" id="KW-1185">Reference proteome</keyword>
<dbReference type="EMBL" id="CAJVQC010081011">
    <property type="protein sequence ID" value="CAG8818437.1"/>
    <property type="molecule type" value="Genomic_DNA"/>
</dbReference>
<sequence length="337" mass="39074">AEIEEEYLAAYCIREHLVQSIENFIYAITEIAGFFNILKRELSMLCNILDAKIERHCKIVKPKASRIVNLCNFFVKNLPHCTNLQAIPDDCSKNYVQKWLATQNGWILLHISAVIGDIRSVRTLLQQNCDINIHDEDGKTALYWAAEYRYTEIVKFLLEVEAEADNKPNLNLVHFAAERNYENVKIGIVLHWAVFEGHKETVNYLIKNNINLVKAIDKNDKTALYEAVWNAIISYSCQEKVFNLLRNDDLKNDSLAKFFNQLDNKQLNNYYKIKLLNDTTLGLSYKFQNLENLFHKLKNETLGKIYTLKSASESILIIDINEYLNSIVSETKLLQDK</sequence>